<evidence type="ECO:0000313" key="2">
    <source>
        <dbReference type="EMBL" id="SDF77846.1"/>
    </source>
</evidence>
<gene>
    <name evidence="2" type="ORF">SAMN05421827_101514</name>
</gene>
<dbReference type="OrthoDB" id="712193at2"/>
<dbReference type="InterPro" id="IPR003961">
    <property type="entry name" value="FN3_dom"/>
</dbReference>
<dbReference type="EMBL" id="FNCH01000001">
    <property type="protein sequence ID" value="SDF77846.1"/>
    <property type="molecule type" value="Genomic_DNA"/>
</dbReference>
<name>A0A1G7NUX9_9SPHI</name>
<dbReference type="InterPro" id="IPR036116">
    <property type="entry name" value="FN3_sf"/>
</dbReference>
<reference evidence="3" key="1">
    <citation type="submission" date="2016-10" db="EMBL/GenBank/DDBJ databases">
        <authorList>
            <person name="Varghese N."/>
            <person name="Submissions S."/>
        </authorList>
    </citation>
    <scope>NUCLEOTIDE SEQUENCE [LARGE SCALE GENOMIC DNA]</scope>
    <source>
        <strain evidence="3">DSM 17933</strain>
    </source>
</reference>
<dbReference type="PROSITE" id="PS50853">
    <property type="entry name" value="FN3"/>
    <property type="match status" value="1"/>
</dbReference>
<dbReference type="STRING" id="405671.SAMN05421827_101514"/>
<evidence type="ECO:0000313" key="3">
    <source>
        <dbReference type="Proteomes" id="UP000199643"/>
    </source>
</evidence>
<dbReference type="InterPro" id="IPR011047">
    <property type="entry name" value="Quinoprotein_ADH-like_sf"/>
</dbReference>
<dbReference type="InterPro" id="IPR011042">
    <property type="entry name" value="6-blade_b-propeller_TolB-like"/>
</dbReference>
<accession>A0A1G7NUX9</accession>
<protein>
    <recommendedName>
        <fullName evidence="1">Fibronectin type-III domain-containing protein</fullName>
    </recommendedName>
</protein>
<dbReference type="InterPro" id="IPR013783">
    <property type="entry name" value="Ig-like_fold"/>
</dbReference>
<organism evidence="2 3">
    <name type="scientific">Pedobacter terrae</name>
    <dbReference type="NCBI Taxonomy" id="405671"/>
    <lineage>
        <taxon>Bacteria</taxon>
        <taxon>Pseudomonadati</taxon>
        <taxon>Bacteroidota</taxon>
        <taxon>Sphingobacteriia</taxon>
        <taxon>Sphingobacteriales</taxon>
        <taxon>Sphingobacteriaceae</taxon>
        <taxon>Pedobacter</taxon>
    </lineage>
</organism>
<sequence>MITPSRIFLILLVFAVVIQLGCKKDTALVQEDVFVQHTEDFSALNIEVSGAGYQFIELQWKPVKNSYYKPVSYAIYVDDKKVMEGISTTKYSAINLLSGQKYTLKVVASTADGQEVSQVITTSTLSRSTDQLSTYREYNLHSFSSIGGATAVQRFSDGGHLLVKNLSHDTYFDDESNKILIFRTDAQGNMLWYKLLSPKNYNTPSIYAAWQLILHHEEQEAILALGDFLIKFSTTNGEIIERKSYGTTLNKLIFQCIYYNSSQELLIGTQQGTLLCINPNTLALSWIRENTDKIGSIIDIKVDSKKNIYYIFVDRSDRYPNIRIHKCDLQGLFVKSFLFDGTLPGESNWGFNMTSLAIDKEDNLYLVGHNNDYAFLRFFKFDSEGNVIKKNQTSDGLLAKKVFLNASGEVVILGQRTGSGFVSYSAIYILDSSMNIKSKVNYTDLPYHAVSGITDNSDGTYNIFLNYFTTYTYTNKNFIFIKTGLNGKI</sequence>
<dbReference type="CDD" id="cd00063">
    <property type="entry name" value="FN3"/>
    <property type="match status" value="1"/>
</dbReference>
<dbReference type="SUPFAM" id="SSF50998">
    <property type="entry name" value="Quinoprotein alcohol dehydrogenase-like"/>
    <property type="match status" value="1"/>
</dbReference>
<dbReference type="Gene3D" id="2.60.40.10">
    <property type="entry name" value="Immunoglobulins"/>
    <property type="match status" value="1"/>
</dbReference>
<dbReference type="Gene3D" id="2.120.10.30">
    <property type="entry name" value="TolB, C-terminal domain"/>
    <property type="match status" value="1"/>
</dbReference>
<dbReference type="AlphaFoldDB" id="A0A1G7NUX9"/>
<feature type="domain" description="Fibronectin type-III" evidence="1">
    <location>
        <begin position="42"/>
        <end position="127"/>
    </location>
</feature>
<proteinExistence type="predicted"/>
<dbReference type="RefSeq" id="WP_090496451.1">
    <property type="nucleotide sequence ID" value="NZ_FNCH01000001.1"/>
</dbReference>
<dbReference type="SUPFAM" id="SSF49265">
    <property type="entry name" value="Fibronectin type III"/>
    <property type="match status" value="1"/>
</dbReference>
<evidence type="ECO:0000259" key="1">
    <source>
        <dbReference type="PROSITE" id="PS50853"/>
    </source>
</evidence>
<keyword evidence="3" id="KW-1185">Reference proteome</keyword>
<dbReference type="Proteomes" id="UP000199643">
    <property type="component" value="Unassembled WGS sequence"/>
</dbReference>